<gene>
    <name evidence="1" type="ORF">QBC35DRAFT_508284</name>
</gene>
<proteinExistence type="predicted"/>
<reference evidence="1" key="2">
    <citation type="submission" date="2023-05" db="EMBL/GenBank/DDBJ databases">
        <authorList>
            <consortium name="Lawrence Berkeley National Laboratory"/>
            <person name="Steindorff A."/>
            <person name="Hensen N."/>
            <person name="Bonometti L."/>
            <person name="Westerberg I."/>
            <person name="Brannstrom I.O."/>
            <person name="Guillou S."/>
            <person name="Cros-Aarteil S."/>
            <person name="Calhoun S."/>
            <person name="Haridas S."/>
            <person name="Kuo A."/>
            <person name="Mondo S."/>
            <person name="Pangilinan J."/>
            <person name="Riley R."/>
            <person name="Labutti K."/>
            <person name="Andreopoulos B."/>
            <person name="Lipzen A."/>
            <person name="Chen C."/>
            <person name="Yanf M."/>
            <person name="Daum C."/>
            <person name="Ng V."/>
            <person name="Clum A."/>
            <person name="Ohm R."/>
            <person name="Martin F."/>
            <person name="Silar P."/>
            <person name="Natvig D."/>
            <person name="Lalanne C."/>
            <person name="Gautier V."/>
            <person name="Ament-Velasquez S.L."/>
            <person name="Kruys A."/>
            <person name="Hutchinson M.I."/>
            <person name="Powell A.J."/>
            <person name="Barry K."/>
            <person name="Miller A.N."/>
            <person name="Grigoriev I.V."/>
            <person name="Debuchy R."/>
            <person name="Gladieux P."/>
            <person name="Thoren M.H."/>
            <person name="Johannesson H."/>
        </authorList>
    </citation>
    <scope>NUCLEOTIDE SEQUENCE</scope>
    <source>
        <strain evidence="1">PSN309</strain>
    </source>
</reference>
<evidence type="ECO:0000313" key="1">
    <source>
        <dbReference type="EMBL" id="KAK4183301.1"/>
    </source>
</evidence>
<name>A0AAN6WL64_9PEZI</name>
<dbReference type="AlphaFoldDB" id="A0AAN6WL64"/>
<organism evidence="1 2">
    <name type="scientific">Podospora australis</name>
    <dbReference type="NCBI Taxonomy" id="1536484"/>
    <lineage>
        <taxon>Eukaryota</taxon>
        <taxon>Fungi</taxon>
        <taxon>Dikarya</taxon>
        <taxon>Ascomycota</taxon>
        <taxon>Pezizomycotina</taxon>
        <taxon>Sordariomycetes</taxon>
        <taxon>Sordariomycetidae</taxon>
        <taxon>Sordariales</taxon>
        <taxon>Podosporaceae</taxon>
        <taxon>Podospora</taxon>
    </lineage>
</organism>
<reference evidence="1" key="1">
    <citation type="journal article" date="2023" name="Mol. Phylogenet. Evol.">
        <title>Genome-scale phylogeny and comparative genomics of the fungal order Sordariales.</title>
        <authorList>
            <person name="Hensen N."/>
            <person name="Bonometti L."/>
            <person name="Westerberg I."/>
            <person name="Brannstrom I.O."/>
            <person name="Guillou S."/>
            <person name="Cros-Aarteil S."/>
            <person name="Calhoun S."/>
            <person name="Haridas S."/>
            <person name="Kuo A."/>
            <person name="Mondo S."/>
            <person name="Pangilinan J."/>
            <person name="Riley R."/>
            <person name="LaButti K."/>
            <person name="Andreopoulos B."/>
            <person name="Lipzen A."/>
            <person name="Chen C."/>
            <person name="Yan M."/>
            <person name="Daum C."/>
            <person name="Ng V."/>
            <person name="Clum A."/>
            <person name="Steindorff A."/>
            <person name="Ohm R.A."/>
            <person name="Martin F."/>
            <person name="Silar P."/>
            <person name="Natvig D.O."/>
            <person name="Lalanne C."/>
            <person name="Gautier V."/>
            <person name="Ament-Velasquez S.L."/>
            <person name="Kruys A."/>
            <person name="Hutchinson M.I."/>
            <person name="Powell A.J."/>
            <person name="Barry K."/>
            <person name="Miller A.N."/>
            <person name="Grigoriev I.V."/>
            <person name="Debuchy R."/>
            <person name="Gladieux P."/>
            <person name="Hiltunen Thoren M."/>
            <person name="Johannesson H."/>
        </authorList>
    </citation>
    <scope>NUCLEOTIDE SEQUENCE</scope>
    <source>
        <strain evidence="1">PSN309</strain>
    </source>
</reference>
<comment type="caution">
    <text evidence="1">The sequence shown here is derived from an EMBL/GenBank/DDBJ whole genome shotgun (WGS) entry which is preliminary data.</text>
</comment>
<sequence>MGASQSCYSWSRLPKEHCHLHEPDNASDIEPLVPSTSSLQSAHTSAANECSRIKENQATNKPNITIKGHIHCVPCQKWHRYALRTGCLGFNPSTLGRDVMLPTFNEAFAIMETHGTGADPRKMMRRFEGGRRILHQPPTGFWARAVLSVWHCQIQRGVEPPGQVPIQMVSFSRHSGHAPSHLQSRLLCREKPPNLQARGN</sequence>
<dbReference type="Proteomes" id="UP001302126">
    <property type="component" value="Unassembled WGS sequence"/>
</dbReference>
<protein>
    <submittedName>
        <fullName evidence="1">Uncharacterized protein</fullName>
    </submittedName>
</protein>
<dbReference type="EMBL" id="MU864559">
    <property type="protein sequence ID" value="KAK4183301.1"/>
    <property type="molecule type" value="Genomic_DNA"/>
</dbReference>
<keyword evidence="2" id="KW-1185">Reference proteome</keyword>
<accession>A0AAN6WL64</accession>
<evidence type="ECO:0000313" key="2">
    <source>
        <dbReference type="Proteomes" id="UP001302126"/>
    </source>
</evidence>